<accession>A0ABZ2IRN3</accession>
<reference evidence="1 2" key="1">
    <citation type="submission" date="2024-02" db="EMBL/GenBank/DDBJ databases">
        <title>Whole genome sequencing of Parabacteroides sp. AD58.</title>
        <authorList>
            <person name="Chaplin A.V."/>
            <person name="Pikina A.P."/>
            <person name="Sokolova S.R."/>
            <person name="Korostin D.O."/>
            <person name="Efimov B.A."/>
        </authorList>
    </citation>
    <scope>NUCLEOTIDE SEQUENCE [LARGE SCALE GENOMIC DNA]</scope>
    <source>
        <strain evidence="1 2">AD58</strain>
    </source>
</reference>
<name>A0ABZ2IRN3_9BACT</name>
<sequence>MKELKEIRFNETDIMLQDNLVRGSILPEKIAELNRNIIFKGNNVVEGPVYAYRLEVREGDLDIQGSVFAQHELYVNSDAKGKIEFKKCVGSANSVVSRASNCKLMFYSDINAKSISLNNAFVAGSLYADDIVLENCVVIGGVFATQELNLRNSIVGTFNAPIVKISEIVNLLLPSAFSIERIYSAANSKLYNLSLADLGSLYRGKPEAADSGRIEINLEADEVKSKLVNKDVQKTLRSYTVVGKVLAADLLDTDKFQNHFLLTAASLGTQLLKTYDLETDNGKSIPLTVENIRNFFFQILTGKIQVRDMDGKFDISQIAGPWAEKS</sequence>
<gene>
    <name evidence="1" type="ORF">NEE14_004450</name>
</gene>
<evidence type="ECO:0000313" key="1">
    <source>
        <dbReference type="EMBL" id="WWV67242.1"/>
    </source>
</evidence>
<organism evidence="1 2">
    <name type="scientific">Parabacteroides absconsus</name>
    <dbReference type="NCBI Taxonomy" id="2951805"/>
    <lineage>
        <taxon>Bacteria</taxon>
        <taxon>Pseudomonadati</taxon>
        <taxon>Bacteroidota</taxon>
        <taxon>Bacteroidia</taxon>
        <taxon>Bacteroidales</taxon>
        <taxon>Tannerellaceae</taxon>
        <taxon>Parabacteroides</taxon>
    </lineage>
</organism>
<dbReference type="EMBL" id="CP146284">
    <property type="protein sequence ID" value="WWV67242.1"/>
    <property type="molecule type" value="Genomic_DNA"/>
</dbReference>
<keyword evidence="2" id="KW-1185">Reference proteome</keyword>
<proteinExistence type="predicted"/>
<evidence type="ECO:0000313" key="2">
    <source>
        <dbReference type="Proteomes" id="UP001320603"/>
    </source>
</evidence>
<dbReference type="RefSeq" id="WP_251968501.1">
    <property type="nucleotide sequence ID" value="NZ_CP146284.1"/>
</dbReference>
<dbReference type="Proteomes" id="UP001320603">
    <property type="component" value="Chromosome"/>
</dbReference>
<evidence type="ECO:0008006" key="3">
    <source>
        <dbReference type="Google" id="ProtNLM"/>
    </source>
</evidence>
<protein>
    <recommendedName>
        <fullName evidence="3">DUF4954 family protein</fullName>
    </recommendedName>
</protein>